<dbReference type="RefSeq" id="WP_170846845.1">
    <property type="nucleotide sequence ID" value="NZ_FONW01000001.1"/>
</dbReference>
<reference evidence="1 2" key="1">
    <citation type="submission" date="2016-10" db="EMBL/GenBank/DDBJ databases">
        <authorList>
            <person name="de Groot N.N."/>
        </authorList>
    </citation>
    <scope>NUCLEOTIDE SEQUENCE [LARGE SCALE GENOMIC DNA]</scope>
    <source>
        <strain evidence="1 2">CGMCC 1.9156</strain>
    </source>
</reference>
<dbReference type="InterPro" id="IPR021272">
    <property type="entry name" value="DUF2851"/>
</dbReference>
<evidence type="ECO:0000313" key="1">
    <source>
        <dbReference type="EMBL" id="SFE64972.1"/>
    </source>
</evidence>
<sequence length="433" mass="50265">MNEAFLQHVWKHRLFLNDELKTTDGQQVEVIHPGQVNSDAGPDFFNARIKLNGTLWAGNVEIHTQASDWNRHGHETDAAYNNVVLHVVRKSDQKIRNERGELVPALELNYPAQLELNYQELLQSDQWIACADRFHEVDFMVLQIRFHALMVERLQEKTKAVTDRLQQNKNDWNETFYQFLARNFGMKINAVPFELLAQALPLQVLAKHKNNLFQLEALLFGTAGLLNEQLLGDDYFLALRKEYAFLYKKYQLKPIEAHIWKFLRLRPVNFPTIRLAQFAALIHQSSALFSSLIELERLQDIRRLFQVQASEYWDTHYRFNKESSKRKKLLGDATFQNLIINTVVPFLFVYGEYHNQQALKDRALTFLEQIPAEANSIVSNWEKLGVEVRSAFDSQALIQLKNCYCNPKKCLNCHFGAKLINQAAASGNKMTDE</sequence>
<keyword evidence="2" id="KW-1185">Reference proteome</keyword>
<dbReference type="EMBL" id="FONW01000001">
    <property type="protein sequence ID" value="SFE64972.1"/>
    <property type="molecule type" value="Genomic_DNA"/>
</dbReference>
<dbReference type="AlphaFoldDB" id="A0A1I2C9V7"/>
<proteinExistence type="predicted"/>
<dbReference type="Pfam" id="PF11013">
    <property type="entry name" value="DUF2851"/>
    <property type="match status" value="1"/>
</dbReference>
<evidence type="ECO:0008006" key="3">
    <source>
        <dbReference type="Google" id="ProtNLM"/>
    </source>
</evidence>
<organism evidence="1 2">
    <name type="scientific">Sunxiuqinia elliptica</name>
    <dbReference type="NCBI Taxonomy" id="655355"/>
    <lineage>
        <taxon>Bacteria</taxon>
        <taxon>Pseudomonadati</taxon>
        <taxon>Bacteroidota</taxon>
        <taxon>Bacteroidia</taxon>
        <taxon>Marinilabiliales</taxon>
        <taxon>Prolixibacteraceae</taxon>
        <taxon>Sunxiuqinia</taxon>
    </lineage>
</organism>
<protein>
    <recommendedName>
        <fullName evidence="3">DUF2851 family protein</fullName>
    </recommendedName>
</protein>
<accession>A0A1I2C9V7</accession>
<evidence type="ECO:0000313" key="2">
    <source>
        <dbReference type="Proteomes" id="UP000198964"/>
    </source>
</evidence>
<dbReference type="STRING" id="655355.SAMN05216283_101659"/>
<name>A0A1I2C9V7_9BACT</name>
<gene>
    <name evidence="1" type="ORF">SAMN05216283_101659</name>
</gene>
<dbReference type="Proteomes" id="UP000198964">
    <property type="component" value="Unassembled WGS sequence"/>
</dbReference>